<dbReference type="PANTHER" id="PTHR33050:SF7">
    <property type="entry name" value="RIBONUCLEASE H"/>
    <property type="match status" value="1"/>
</dbReference>
<evidence type="ECO:0000313" key="2">
    <source>
        <dbReference type="Proteomes" id="UP000735302"/>
    </source>
</evidence>
<dbReference type="Proteomes" id="UP000735302">
    <property type="component" value="Unassembled WGS sequence"/>
</dbReference>
<accession>A0AAV3Y3R4</accession>
<sequence>MWGRAQWRSRNVRMHLPLFTLKSFTKSWTYIHIRIYLDNTTAVAYINKIGTSKSDKLDNIGQQIWQVCTGKHLWLSAAHIPGTQNTIADSESRNINEDAEWMLNESLLTG</sequence>
<dbReference type="EMBL" id="BLXT01000975">
    <property type="protein sequence ID" value="GFN81890.1"/>
    <property type="molecule type" value="Genomic_DNA"/>
</dbReference>
<reference evidence="1 2" key="1">
    <citation type="journal article" date="2021" name="Elife">
        <title>Chloroplast acquisition without the gene transfer in kleptoplastic sea slugs, Plakobranchus ocellatus.</title>
        <authorList>
            <person name="Maeda T."/>
            <person name="Takahashi S."/>
            <person name="Yoshida T."/>
            <person name="Shimamura S."/>
            <person name="Takaki Y."/>
            <person name="Nagai Y."/>
            <person name="Toyoda A."/>
            <person name="Suzuki Y."/>
            <person name="Arimoto A."/>
            <person name="Ishii H."/>
            <person name="Satoh N."/>
            <person name="Nishiyama T."/>
            <person name="Hasebe M."/>
            <person name="Maruyama T."/>
            <person name="Minagawa J."/>
            <person name="Obokata J."/>
            <person name="Shigenobu S."/>
        </authorList>
    </citation>
    <scope>NUCLEOTIDE SEQUENCE [LARGE SCALE GENOMIC DNA]</scope>
</reference>
<name>A0AAV3Y3R4_9GAST</name>
<dbReference type="AlphaFoldDB" id="A0AAV3Y3R4"/>
<gene>
    <name evidence="1" type="ORF">PoB_000839600</name>
</gene>
<dbReference type="PANTHER" id="PTHR33050">
    <property type="entry name" value="REVERSE TRANSCRIPTASE DOMAIN-CONTAINING PROTEIN"/>
    <property type="match status" value="1"/>
</dbReference>
<evidence type="ECO:0008006" key="3">
    <source>
        <dbReference type="Google" id="ProtNLM"/>
    </source>
</evidence>
<dbReference type="CDD" id="cd09275">
    <property type="entry name" value="RNase_HI_RT_DIRS1"/>
    <property type="match status" value="1"/>
</dbReference>
<protein>
    <recommendedName>
        <fullName evidence="3">RNase H type-1 domain-containing protein</fullName>
    </recommendedName>
</protein>
<keyword evidence="2" id="KW-1185">Reference proteome</keyword>
<organism evidence="1 2">
    <name type="scientific">Plakobranchus ocellatus</name>
    <dbReference type="NCBI Taxonomy" id="259542"/>
    <lineage>
        <taxon>Eukaryota</taxon>
        <taxon>Metazoa</taxon>
        <taxon>Spiralia</taxon>
        <taxon>Lophotrochozoa</taxon>
        <taxon>Mollusca</taxon>
        <taxon>Gastropoda</taxon>
        <taxon>Heterobranchia</taxon>
        <taxon>Euthyneura</taxon>
        <taxon>Panpulmonata</taxon>
        <taxon>Sacoglossa</taxon>
        <taxon>Placobranchoidea</taxon>
        <taxon>Plakobranchidae</taxon>
        <taxon>Plakobranchus</taxon>
    </lineage>
</organism>
<evidence type="ECO:0000313" key="1">
    <source>
        <dbReference type="EMBL" id="GFN81890.1"/>
    </source>
</evidence>
<proteinExistence type="predicted"/>
<dbReference type="InterPro" id="IPR052055">
    <property type="entry name" value="Hepadnavirus_pol/RT"/>
</dbReference>
<comment type="caution">
    <text evidence="1">The sequence shown here is derived from an EMBL/GenBank/DDBJ whole genome shotgun (WGS) entry which is preliminary data.</text>
</comment>